<sequence length="235" mass="25899">MAFLTRWQDDTSRPTAKEAGRDLVVRALAPLVVWWLAVVGMGWLLTDGPLKHLGVSEESVNKSLESSRTTFWDAVTLFFSWTGATVSIIGVCLVVVVLVWRRTKQWWFAVVPLIAISLQGMVFFFTTLLIDRERPDVEKLDESPPTSSFPSGHTGAATGLYFTLGLMALRITNPVLGSVVVSVCLAIPFLVATARLYRGMHHVSDVVVAIVNGSVAALLAWCWLRRGDVEDQTRA</sequence>
<keyword evidence="1" id="KW-0812">Transmembrane</keyword>
<organism evidence="3 4">
    <name type="scientific">Kribbella orskensis</name>
    <dbReference type="NCBI Taxonomy" id="2512216"/>
    <lineage>
        <taxon>Bacteria</taxon>
        <taxon>Bacillati</taxon>
        <taxon>Actinomycetota</taxon>
        <taxon>Actinomycetes</taxon>
        <taxon>Propionibacteriales</taxon>
        <taxon>Kribbellaceae</taxon>
        <taxon>Kribbella</taxon>
    </lineage>
</organism>
<name>A0ABY2BC16_9ACTN</name>
<feature type="domain" description="Phosphatidic acid phosphatase type 2/haloperoxidase" evidence="2">
    <location>
        <begin position="108"/>
        <end position="221"/>
    </location>
</feature>
<accession>A0ABY2BC16</accession>
<feature type="transmembrane region" description="Helical" evidence="1">
    <location>
        <begin position="107"/>
        <end position="130"/>
    </location>
</feature>
<dbReference type="InterPro" id="IPR000326">
    <property type="entry name" value="PAP2/HPO"/>
</dbReference>
<dbReference type="Proteomes" id="UP000295818">
    <property type="component" value="Unassembled WGS sequence"/>
</dbReference>
<keyword evidence="1" id="KW-1133">Transmembrane helix</keyword>
<protein>
    <submittedName>
        <fullName evidence="3">Undecaprenyl-diphosphatase</fullName>
    </submittedName>
</protein>
<dbReference type="PANTHER" id="PTHR14969:SF13">
    <property type="entry name" value="AT30094P"/>
    <property type="match status" value="1"/>
</dbReference>
<proteinExistence type="predicted"/>
<feature type="transmembrane region" description="Helical" evidence="1">
    <location>
        <begin position="78"/>
        <end position="100"/>
    </location>
</feature>
<gene>
    <name evidence="3" type="ORF">EV644_11924</name>
</gene>
<evidence type="ECO:0000313" key="4">
    <source>
        <dbReference type="Proteomes" id="UP000295818"/>
    </source>
</evidence>
<dbReference type="Gene3D" id="1.20.144.10">
    <property type="entry name" value="Phosphatidic acid phosphatase type 2/haloperoxidase"/>
    <property type="match status" value="1"/>
</dbReference>
<dbReference type="PANTHER" id="PTHR14969">
    <property type="entry name" value="SPHINGOSINE-1-PHOSPHATE PHOSPHOHYDROLASE"/>
    <property type="match status" value="1"/>
</dbReference>
<dbReference type="SUPFAM" id="SSF48317">
    <property type="entry name" value="Acid phosphatase/Vanadium-dependent haloperoxidase"/>
    <property type="match status" value="1"/>
</dbReference>
<dbReference type="EMBL" id="SLWM01000019">
    <property type="protein sequence ID" value="TCO14912.1"/>
    <property type="molecule type" value="Genomic_DNA"/>
</dbReference>
<evidence type="ECO:0000259" key="2">
    <source>
        <dbReference type="SMART" id="SM00014"/>
    </source>
</evidence>
<dbReference type="RefSeq" id="WP_132193864.1">
    <property type="nucleotide sequence ID" value="NZ_SLWM01000019.1"/>
</dbReference>
<evidence type="ECO:0000256" key="1">
    <source>
        <dbReference type="SAM" id="Phobius"/>
    </source>
</evidence>
<feature type="transmembrane region" description="Helical" evidence="1">
    <location>
        <begin position="23"/>
        <end position="45"/>
    </location>
</feature>
<reference evidence="3 4" key="1">
    <citation type="journal article" date="2015" name="Stand. Genomic Sci.">
        <title>Genomic Encyclopedia of Bacterial and Archaeal Type Strains, Phase III: the genomes of soil and plant-associated and newly described type strains.</title>
        <authorList>
            <person name="Whitman W.B."/>
            <person name="Woyke T."/>
            <person name="Klenk H.P."/>
            <person name="Zhou Y."/>
            <person name="Lilburn T.G."/>
            <person name="Beck B.J."/>
            <person name="De Vos P."/>
            <person name="Vandamme P."/>
            <person name="Eisen J.A."/>
            <person name="Garrity G."/>
            <person name="Hugenholtz P."/>
            <person name="Kyrpides N.C."/>
        </authorList>
    </citation>
    <scope>NUCLEOTIDE SEQUENCE [LARGE SCALE GENOMIC DNA]</scope>
    <source>
        <strain evidence="3 4">VKM Ac-2538</strain>
    </source>
</reference>
<comment type="caution">
    <text evidence="3">The sequence shown here is derived from an EMBL/GenBank/DDBJ whole genome shotgun (WGS) entry which is preliminary data.</text>
</comment>
<dbReference type="SMART" id="SM00014">
    <property type="entry name" value="acidPPc"/>
    <property type="match status" value="1"/>
</dbReference>
<dbReference type="InterPro" id="IPR036938">
    <property type="entry name" value="PAP2/HPO_sf"/>
</dbReference>
<feature type="transmembrane region" description="Helical" evidence="1">
    <location>
        <begin position="176"/>
        <end position="197"/>
    </location>
</feature>
<evidence type="ECO:0000313" key="3">
    <source>
        <dbReference type="EMBL" id="TCO14912.1"/>
    </source>
</evidence>
<keyword evidence="4" id="KW-1185">Reference proteome</keyword>
<keyword evidence="1" id="KW-0472">Membrane</keyword>
<feature type="transmembrane region" description="Helical" evidence="1">
    <location>
        <begin position="203"/>
        <end position="224"/>
    </location>
</feature>
<dbReference type="Pfam" id="PF01569">
    <property type="entry name" value="PAP2"/>
    <property type="match status" value="1"/>
</dbReference>
<feature type="transmembrane region" description="Helical" evidence="1">
    <location>
        <begin position="150"/>
        <end position="169"/>
    </location>
</feature>